<evidence type="ECO:0000256" key="13">
    <source>
        <dbReference type="ARBA" id="ARBA00048329"/>
    </source>
</evidence>
<evidence type="ECO:0000256" key="11">
    <source>
        <dbReference type="ARBA" id="ARBA00023054"/>
    </source>
</evidence>
<dbReference type="Pfam" id="PF19039">
    <property type="entry name" value="ASK_PH"/>
    <property type="match status" value="1"/>
</dbReference>
<dbReference type="GO" id="GO:0033554">
    <property type="term" value="P:cellular response to stress"/>
    <property type="evidence" value="ECO:0007669"/>
    <property type="project" value="TreeGrafter"/>
</dbReference>
<keyword evidence="4" id="KW-0723">Serine/threonine-protein kinase</keyword>
<keyword evidence="8" id="KW-0418">Kinase</keyword>
<dbReference type="SMART" id="SM00220">
    <property type="entry name" value="S_TKc"/>
    <property type="match status" value="1"/>
</dbReference>
<evidence type="ECO:0000256" key="1">
    <source>
        <dbReference type="ARBA" id="ARBA00001946"/>
    </source>
</evidence>
<evidence type="ECO:0000256" key="9">
    <source>
        <dbReference type="ARBA" id="ARBA00022840"/>
    </source>
</evidence>
<gene>
    <name evidence="16" type="primary">MAP3K6</name>
    <name evidence="16" type="synonym">si:ch211-1i11.3</name>
</gene>
<sequence>MYTTERRRVSLRQSKRRDPIRVSAGSFWQDALALELSACNGSGKQLVSPRSRTVAYIVNEDASVPQTEENLSLKCLKEACADAHATLKTISFDKISVGTTDILDCFYNADVAVVEMSDSFCQPSLFYHLAVREGFSSMTNNIILYGFKPESDLQAVKVNEQCGSYTFIPYLVSPHGKVFACDATMMSGIQELMQPSIQLEPILTPLVERLVHLLSFTRLLLSDSEYFRETVRHEIRLARERFSGDALREELGRIQERLDSVDLLTPDIVMNLLLSYRDVQDYDAMIKLVENLNKLQMCQVAKHQNIKFHYIFALNRYRNHGEDRDKALKEILPIVQSGEKVASDFYCLCGRIFKDLFMSSKFSDTLSREQSCYWYGKAFEAEPTLHSGINVMVLLMAAGHDFETSIEMRKIGVTINTLLGRKGSLEKMNDYWDVGFYFGANILSNDHRKVIDASEKLYRLKAPVWYLVSIMETFILYRQFAKLPEVKSPKQETMDFWTELLLQSCKPTVVNDRCPVLILEPSKVLQPAFVSVSEEDESCTVRLKHVTPLNVCNQITFSYLSIVSKIDERCCFLYVHYNSDDFQLCFPNEIHCKSFCELVNSLLHQDDEAPSQDQQLSSEEELEFIYETSENGDRVVLGKGTYGVVYAGRDVSNQVRIAIKEIPEKDSTYSQPLHEEIALHKRLKHRNIVQYLGSVSQDNFIKIFMEEVPGGSLSSLLRSKWGPLKDNEPTIIFYTKQILEGLRYLHDNQIVHRDIKGDNVLINTYSGVLKISDFGTSKRLAGINPCTETFTGTLQYMAPEIIDKGPRGYGKPADIWSLGCTIIEMATGKTPFHELGSPQAAMFKVGMFKIHPNVPECMSNQAKDFIMQCFEPNPDDRAIAAKLLMDNFLRSSPKKKTNIPKKSEQKDFDHPGEDSIYSFFFIQAFQFDLSFYCLFLCRTADDSASGMCSPATSEENIGLFMLRKDSERRATLYKVLTEYISHVLDHPNTESNFLFFFQKGEASPLTSEHISSLITCLRDNIHSPDKKQLTRGLQALRSTLLAAAVPLNSLQAVLFNFQDAVSHLRAACVSAVKSWSINTHPFALHVGEEGVEAAACETSLDVCAGQPADTGGTGCHNDLTTR</sequence>
<dbReference type="InterPro" id="IPR025136">
    <property type="entry name" value="MAP3K_TRAF-bd"/>
</dbReference>
<accession>A0A8C6NGY1</accession>
<dbReference type="FunFam" id="3.30.200.20:FF:000067">
    <property type="entry name" value="Mitogen-activated protein kinase kinase kinase 5"/>
    <property type="match status" value="1"/>
</dbReference>
<keyword evidence="7 14" id="KW-0547">Nucleotide-binding</keyword>
<protein>
    <recommendedName>
        <fullName evidence="3">mitogen-activated protein kinase kinase kinase</fullName>
        <ecNumber evidence="3">2.7.11.25</ecNumber>
    </recommendedName>
</protein>
<dbReference type="InterPro" id="IPR011009">
    <property type="entry name" value="Kinase-like_dom_sf"/>
</dbReference>
<reference evidence="16" key="2">
    <citation type="submission" date="2025-08" db="UniProtKB">
        <authorList>
            <consortium name="Ensembl"/>
        </authorList>
    </citation>
    <scope>IDENTIFICATION</scope>
</reference>
<evidence type="ECO:0000256" key="5">
    <source>
        <dbReference type="ARBA" id="ARBA00022679"/>
    </source>
</evidence>
<keyword evidence="10" id="KW-0460">Magnesium</keyword>
<evidence type="ECO:0000256" key="4">
    <source>
        <dbReference type="ARBA" id="ARBA00022527"/>
    </source>
</evidence>
<evidence type="ECO:0000259" key="15">
    <source>
        <dbReference type="PROSITE" id="PS50011"/>
    </source>
</evidence>
<dbReference type="Pfam" id="PF20309">
    <property type="entry name" value="DRHyd-ASK"/>
    <property type="match status" value="1"/>
</dbReference>
<dbReference type="PROSITE" id="PS50011">
    <property type="entry name" value="PROTEIN_KINASE_DOM"/>
    <property type="match status" value="1"/>
</dbReference>
<dbReference type="Pfam" id="PF00069">
    <property type="entry name" value="Pkinase"/>
    <property type="match status" value="1"/>
</dbReference>
<keyword evidence="9 14" id="KW-0067">ATP-binding</keyword>
<dbReference type="InterPro" id="IPR008271">
    <property type="entry name" value="Ser/Thr_kinase_AS"/>
</dbReference>
<dbReference type="Ensembl" id="ENSNFUT00015000473.1">
    <property type="protein sequence ID" value="ENSNFUP00015000406.1"/>
    <property type="gene ID" value="ENSNFUG00015000154.1"/>
</dbReference>
<evidence type="ECO:0000256" key="10">
    <source>
        <dbReference type="ARBA" id="ARBA00022842"/>
    </source>
</evidence>
<dbReference type="Gene3D" id="1.10.510.10">
    <property type="entry name" value="Transferase(Phosphotransferase) domain 1"/>
    <property type="match status" value="1"/>
</dbReference>
<dbReference type="Gene3D" id="3.30.200.20">
    <property type="entry name" value="Phosphorylase Kinase, domain 1"/>
    <property type="match status" value="1"/>
</dbReference>
<evidence type="ECO:0000256" key="3">
    <source>
        <dbReference type="ARBA" id="ARBA00012406"/>
    </source>
</evidence>
<dbReference type="Proteomes" id="UP000694548">
    <property type="component" value="Chromosome sgr05"/>
</dbReference>
<name>A0A8C6NGY1_NOTFU</name>
<comment type="catalytic activity">
    <reaction evidence="12">
        <text>L-threonyl-[protein] + ATP = O-phospho-L-threonyl-[protein] + ADP + H(+)</text>
        <dbReference type="Rhea" id="RHEA:46608"/>
        <dbReference type="Rhea" id="RHEA-COMP:11060"/>
        <dbReference type="Rhea" id="RHEA-COMP:11605"/>
        <dbReference type="ChEBI" id="CHEBI:15378"/>
        <dbReference type="ChEBI" id="CHEBI:30013"/>
        <dbReference type="ChEBI" id="CHEBI:30616"/>
        <dbReference type="ChEBI" id="CHEBI:61977"/>
        <dbReference type="ChEBI" id="CHEBI:456216"/>
        <dbReference type="EC" id="2.7.11.25"/>
    </reaction>
</comment>
<comment type="cofactor">
    <cofactor evidence="1">
        <name>Mg(2+)</name>
        <dbReference type="ChEBI" id="CHEBI:18420"/>
    </cofactor>
</comment>
<evidence type="ECO:0000256" key="6">
    <source>
        <dbReference type="ARBA" id="ARBA00022723"/>
    </source>
</evidence>
<dbReference type="InterPro" id="IPR046873">
    <property type="entry name" value="HisK-N-like"/>
</dbReference>
<dbReference type="InterPro" id="IPR017441">
    <property type="entry name" value="Protein_kinase_ATP_BS"/>
</dbReference>
<proteinExistence type="inferred from homology"/>
<reference evidence="16" key="1">
    <citation type="submission" date="2014-08" db="EMBL/GenBank/DDBJ databases">
        <authorList>
            <person name="Senf B."/>
            <person name="Petzold A."/>
            <person name="Downie B.R."/>
            <person name="Koch P."/>
            <person name="Platzer M."/>
        </authorList>
    </citation>
    <scope>NUCLEOTIDE SEQUENCE [LARGE SCALE GENOMIC DNA]</scope>
    <source>
        <strain evidence="16">GRZ</strain>
    </source>
</reference>
<dbReference type="FunFam" id="1.10.510.10:FF:000054">
    <property type="entry name" value="Mitogen-activated protein kinase kinase kinase 5"/>
    <property type="match status" value="1"/>
</dbReference>
<evidence type="ECO:0000256" key="14">
    <source>
        <dbReference type="PROSITE-ProRule" id="PRU10141"/>
    </source>
</evidence>
<reference evidence="16" key="3">
    <citation type="submission" date="2025-09" db="UniProtKB">
        <authorList>
            <consortium name="Ensembl"/>
        </authorList>
    </citation>
    <scope>IDENTIFICATION</scope>
</reference>
<comment type="similarity">
    <text evidence="2">Belongs to the protein kinase superfamily. STE Ser/Thr protein kinase family. MAP kinase kinase kinase subfamily.</text>
</comment>
<dbReference type="Pfam" id="PF13281">
    <property type="entry name" value="MAP3K_TRAF_bd"/>
    <property type="match status" value="1"/>
</dbReference>
<dbReference type="Pfam" id="PF20302">
    <property type="entry name" value="HisK-N-like"/>
    <property type="match status" value="1"/>
</dbReference>
<keyword evidence="6" id="KW-0479">Metal-binding</keyword>
<dbReference type="GeneTree" id="ENSGT00940000159398"/>
<keyword evidence="17" id="KW-1185">Reference proteome</keyword>
<evidence type="ECO:0000256" key="7">
    <source>
        <dbReference type="ARBA" id="ARBA00022741"/>
    </source>
</evidence>
<dbReference type="PROSITE" id="PS00107">
    <property type="entry name" value="PROTEIN_KINASE_ATP"/>
    <property type="match status" value="1"/>
</dbReference>
<dbReference type="GO" id="GO:0005524">
    <property type="term" value="F:ATP binding"/>
    <property type="evidence" value="ECO:0007669"/>
    <property type="project" value="UniProtKB-UniRule"/>
</dbReference>
<comment type="catalytic activity">
    <reaction evidence="13">
        <text>L-seryl-[protein] + ATP = O-phospho-L-seryl-[protein] + ADP + H(+)</text>
        <dbReference type="Rhea" id="RHEA:17989"/>
        <dbReference type="Rhea" id="RHEA-COMP:9863"/>
        <dbReference type="Rhea" id="RHEA-COMP:11604"/>
        <dbReference type="ChEBI" id="CHEBI:15378"/>
        <dbReference type="ChEBI" id="CHEBI:29999"/>
        <dbReference type="ChEBI" id="CHEBI:30616"/>
        <dbReference type="ChEBI" id="CHEBI:83421"/>
        <dbReference type="ChEBI" id="CHEBI:456216"/>
        <dbReference type="EC" id="2.7.11.25"/>
    </reaction>
</comment>
<dbReference type="AlphaFoldDB" id="A0A8C6NGY1"/>
<dbReference type="SUPFAM" id="SSF56112">
    <property type="entry name" value="Protein kinase-like (PK-like)"/>
    <property type="match status" value="1"/>
</dbReference>
<dbReference type="PANTHER" id="PTHR11584:SF391">
    <property type="entry name" value="MITOGEN-ACTIVATED PROTEIN KINASE KINASE KINASE 6"/>
    <property type="match status" value="1"/>
</dbReference>
<dbReference type="InterPro" id="IPR046872">
    <property type="entry name" value="DRHyd-ASK"/>
</dbReference>
<dbReference type="GO" id="GO:0004709">
    <property type="term" value="F:MAP kinase kinase kinase activity"/>
    <property type="evidence" value="ECO:0007669"/>
    <property type="project" value="UniProtKB-EC"/>
</dbReference>
<evidence type="ECO:0000256" key="8">
    <source>
        <dbReference type="ARBA" id="ARBA00022777"/>
    </source>
</evidence>
<dbReference type="InterPro" id="IPR000719">
    <property type="entry name" value="Prot_kinase_dom"/>
</dbReference>
<keyword evidence="11" id="KW-0175">Coiled coil</keyword>
<feature type="domain" description="Protein kinase" evidence="15">
    <location>
        <begin position="631"/>
        <end position="889"/>
    </location>
</feature>
<evidence type="ECO:0000313" key="17">
    <source>
        <dbReference type="Proteomes" id="UP000694548"/>
    </source>
</evidence>
<organism evidence="16 17">
    <name type="scientific">Nothobranchius furzeri</name>
    <name type="common">Turquoise killifish</name>
    <dbReference type="NCBI Taxonomy" id="105023"/>
    <lineage>
        <taxon>Eukaryota</taxon>
        <taxon>Metazoa</taxon>
        <taxon>Chordata</taxon>
        <taxon>Craniata</taxon>
        <taxon>Vertebrata</taxon>
        <taxon>Euteleostomi</taxon>
        <taxon>Actinopterygii</taxon>
        <taxon>Neopterygii</taxon>
        <taxon>Teleostei</taxon>
        <taxon>Neoteleostei</taxon>
        <taxon>Acanthomorphata</taxon>
        <taxon>Ovalentaria</taxon>
        <taxon>Atherinomorphae</taxon>
        <taxon>Cyprinodontiformes</taxon>
        <taxon>Nothobranchiidae</taxon>
        <taxon>Nothobranchius</taxon>
    </lineage>
</organism>
<dbReference type="PANTHER" id="PTHR11584">
    <property type="entry name" value="SERINE/THREONINE PROTEIN KINASE"/>
    <property type="match status" value="1"/>
</dbReference>
<dbReference type="InterPro" id="IPR043969">
    <property type="entry name" value="MAP3K_PH"/>
</dbReference>
<evidence type="ECO:0000313" key="16">
    <source>
        <dbReference type="Ensembl" id="ENSNFUP00015000406.1"/>
    </source>
</evidence>
<dbReference type="GO" id="GO:0046872">
    <property type="term" value="F:metal ion binding"/>
    <property type="evidence" value="ECO:0007669"/>
    <property type="project" value="UniProtKB-KW"/>
</dbReference>
<feature type="binding site" evidence="14">
    <location>
        <position position="660"/>
    </location>
    <ligand>
        <name>ATP</name>
        <dbReference type="ChEBI" id="CHEBI:30616"/>
    </ligand>
</feature>
<dbReference type="EC" id="2.7.11.25" evidence="3"/>
<dbReference type="CDD" id="cd06624">
    <property type="entry name" value="STKc_ASK"/>
    <property type="match status" value="1"/>
</dbReference>
<dbReference type="PROSITE" id="PS00108">
    <property type="entry name" value="PROTEIN_KINASE_ST"/>
    <property type="match status" value="1"/>
</dbReference>
<evidence type="ECO:0000256" key="2">
    <source>
        <dbReference type="ARBA" id="ARBA00006529"/>
    </source>
</evidence>
<keyword evidence="5" id="KW-0808">Transferase</keyword>
<evidence type="ECO:0000256" key="12">
    <source>
        <dbReference type="ARBA" id="ARBA00047559"/>
    </source>
</evidence>